<dbReference type="PATRIC" id="fig|1543721.4.peg.883"/>
<dbReference type="RefSeq" id="WP_046858634.1">
    <property type="nucleotide sequence ID" value="NZ_CP011412.1"/>
</dbReference>
<dbReference type="AlphaFoldDB" id="A0A0F7JYI2"/>
<keyword evidence="1" id="KW-0472">Membrane</keyword>
<keyword evidence="3" id="KW-1185">Reference proteome</keyword>
<accession>A0A0F7JYI2</accession>
<dbReference type="Proteomes" id="UP000034410">
    <property type="component" value="Chromosome"/>
</dbReference>
<protein>
    <submittedName>
        <fullName evidence="2">Uncharacterized protein</fullName>
    </submittedName>
</protein>
<dbReference type="EMBL" id="CP011412">
    <property type="protein sequence ID" value="AKH19698.1"/>
    <property type="molecule type" value="Genomic_DNA"/>
</dbReference>
<keyword evidence="1" id="KW-0812">Transmembrane</keyword>
<proteinExistence type="predicted"/>
<organism evidence="2 3">
    <name type="scientific">Sedimenticola thiotaurini</name>
    <dbReference type="NCBI Taxonomy" id="1543721"/>
    <lineage>
        <taxon>Bacteria</taxon>
        <taxon>Pseudomonadati</taxon>
        <taxon>Pseudomonadota</taxon>
        <taxon>Gammaproteobacteria</taxon>
        <taxon>Chromatiales</taxon>
        <taxon>Sedimenticolaceae</taxon>
        <taxon>Sedimenticola</taxon>
    </lineage>
</organism>
<dbReference type="OrthoDB" id="7324894at2"/>
<reference evidence="2 3" key="1">
    <citation type="journal article" date="2015" name="Genome Announc.">
        <title>Complete Genome Sequence of Sedimenticola thiotaurini Strain SIP-G1, a Polyphosphate- and Polyhydroxyalkanoate-Accumulating Sulfur-Oxidizing Gammaproteobacterium Isolated from Salt Marsh Sediments.</title>
        <authorList>
            <person name="Flood B.E."/>
            <person name="Jones D.S."/>
            <person name="Bailey J.V."/>
        </authorList>
    </citation>
    <scope>NUCLEOTIDE SEQUENCE [LARGE SCALE GENOMIC DNA]</scope>
    <source>
        <strain evidence="2 3">SIP-G1</strain>
    </source>
</reference>
<dbReference type="KEGG" id="seds:AAY24_04230"/>
<name>A0A0F7JYI2_9GAMM</name>
<keyword evidence="1" id="KW-1133">Transmembrane helix</keyword>
<evidence type="ECO:0000256" key="1">
    <source>
        <dbReference type="SAM" id="Phobius"/>
    </source>
</evidence>
<feature type="transmembrane region" description="Helical" evidence="1">
    <location>
        <begin position="12"/>
        <end position="31"/>
    </location>
</feature>
<evidence type="ECO:0000313" key="3">
    <source>
        <dbReference type="Proteomes" id="UP000034410"/>
    </source>
</evidence>
<gene>
    <name evidence="2" type="ORF">AAY24_04230</name>
</gene>
<evidence type="ECO:0000313" key="2">
    <source>
        <dbReference type="EMBL" id="AKH19698.1"/>
    </source>
</evidence>
<sequence length="405" mass="46016">MINKTHSSYLKRFSIVFLLLILAFGGLNYLIDPYGLFGTSRVEGLSKIKPAAATHLRLSKPYQVRRYQPKTLIAGNSRPEMGMDPAHACWPDSFRPVYNLGLPGVGVYRQARSIQHAIYNSDVRLILWGVDFSDFLSTRHKAPEPGQWPPAQQTYESNLVVTAAGEENRHYRVNTLKTYLETLISLDTTSDSLMTILQQGNQYSSNRLENGFNPAKDYVPIIRNEGQQVLFQQKMGEIERRFSRPGQSVLGEAGNSSKQFRSLAYLLNSVDKQKTQVYLFINPYHVEYLRAIHSKGLWEQFEQWKLRLLAIADQHHAPLWDFSIITPYNSEPAPASATAADELKWFWEPAHYKQNVGSLMLASMVPGWCQKNLETPVGVKLNSNNIDSVLKIERLKIGNISTKVK</sequence>